<dbReference type="SUPFAM" id="SSF52540">
    <property type="entry name" value="P-loop containing nucleoside triphosphate hydrolases"/>
    <property type="match status" value="2"/>
</dbReference>
<evidence type="ECO:0000256" key="5">
    <source>
        <dbReference type="ARBA" id="ARBA00022763"/>
    </source>
</evidence>
<comment type="function">
    <text evidence="1 9">May be involved in recombinational repair of damaged DNA.</text>
</comment>
<dbReference type="PANTHER" id="PTHR11059">
    <property type="entry name" value="DNA REPAIR PROTEIN RECN"/>
    <property type="match status" value="1"/>
</dbReference>
<accession>A0ABM7FPQ5</accession>
<dbReference type="EMBL" id="AP018586">
    <property type="protein sequence ID" value="BBD92437.1"/>
    <property type="molecule type" value="Genomic_DNA"/>
</dbReference>
<dbReference type="NCBIfam" id="TIGR00634">
    <property type="entry name" value="recN"/>
    <property type="match status" value="1"/>
</dbReference>
<dbReference type="PIRSF" id="PIRSF003128">
    <property type="entry name" value="RecN"/>
    <property type="match status" value="1"/>
</dbReference>
<keyword evidence="10" id="KW-0175">Coiled coil</keyword>
<feature type="coiled-coil region" evidence="10">
    <location>
        <begin position="159"/>
        <end position="223"/>
    </location>
</feature>
<keyword evidence="5 9" id="KW-0227">DNA damage</keyword>
<evidence type="ECO:0000256" key="4">
    <source>
        <dbReference type="ARBA" id="ARBA00022741"/>
    </source>
</evidence>
<feature type="coiled-coil region" evidence="10">
    <location>
        <begin position="300"/>
        <end position="358"/>
    </location>
</feature>
<dbReference type="InterPro" id="IPR004604">
    <property type="entry name" value="DNA_recomb/repair_RecN"/>
</dbReference>
<keyword evidence="4" id="KW-0547">Nucleotide-binding</keyword>
<evidence type="ECO:0000256" key="8">
    <source>
        <dbReference type="ARBA" id="ARBA00033408"/>
    </source>
</evidence>
<evidence type="ECO:0000313" key="13">
    <source>
        <dbReference type="Proteomes" id="UP000274772"/>
    </source>
</evidence>
<dbReference type="Proteomes" id="UP000274772">
    <property type="component" value="Chromosome"/>
</dbReference>
<keyword evidence="13" id="KW-1185">Reference proteome</keyword>
<keyword evidence="7 9" id="KW-0234">DNA repair</keyword>
<dbReference type="PANTHER" id="PTHR11059:SF0">
    <property type="entry name" value="DNA REPAIR PROTEIN RECN"/>
    <property type="match status" value="1"/>
</dbReference>
<evidence type="ECO:0000256" key="1">
    <source>
        <dbReference type="ARBA" id="ARBA00003618"/>
    </source>
</evidence>
<organism evidence="12 13">
    <name type="scientific">Staphylococcus caprae</name>
    <dbReference type="NCBI Taxonomy" id="29380"/>
    <lineage>
        <taxon>Bacteria</taxon>
        <taxon>Bacillati</taxon>
        <taxon>Bacillota</taxon>
        <taxon>Bacilli</taxon>
        <taxon>Bacillales</taxon>
        <taxon>Staphylococcaceae</taxon>
        <taxon>Staphylococcus</taxon>
    </lineage>
</organism>
<keyword evidence="6" id="KW-0067">ATP-binding</keyword>
<dbReference type="InterPro" id="IPR027417">
    <property type="entry name" value="P-loop_NTPase"/>
</dbReference>
<evidence type="ECO:0000256" key="3">
    <source>
        <dbReference type="ARBA" id="ARBA00021315"/>
    </source>
</evidence>
<name>A0ABM7FPQ5_9STAP</name>
<sequence length="558" mass="64080">MLQTLSIKQFAIIDELEIHFSDGLTVLSGETGSGKSIIIDAIGQLIGMRASSDYVRHGEKKAVIEGIFDIDESKDAISILENLSIDVDEDFLLVKREIFSSGKSICRINNQTVTLQDLRKVMQELLDIHGQHETQSLLKQKYHLKLLDDYAEDQYSNLLHQYQDVFSKYKDKRKELEELESADQALLQRLDLMKFQFEELTEASLKEDEVEQLETDIKRIQNSEKLSLALNSAHQVLTDENAIPDRLYELSNHLQSINDIVPKKYEKLKEDVDQFYYILEDAKHEIYDEMANTEFDEQILNDLESRMNLLNNLKRKYGKDISELIAYQGKLEEEINKIENYEQSTSQLREEISQLYKEVFEVGKELSKERRRVARELRDHIVSEIQNLQMKDANLEISFKPLDEPNQEGIEFVEFLISPNKGEPLKSLNKIASGGELSRIMLALKSIFVKSRGQTAILFDEVDSGVSGQAAQKMAEKMRDIAEYIQVICISHLPQVASMSDHHLLISKASNDDRTTTQVKELLEDDRIDEVARMISGASVTELTRENAKEMIAQNHQS</sequence>
<feature type="domain" description="RecF/RecN/SMC N-terminal" evidence="11">
    <location>
        <begin position="1"/>
        <end position="509"/>
    </location>
</feature>
<dbReference type="InterPro" id="IPR003395">
    <property type="entry name" value="RecF/RecN/SMC_N"/>
</dbReference>
<evidence type="ECO:0000256" key="2">
    <source>
        <dbReference type="ARBA" id="ARBA00009441"/>
    </source>
</evidence>
<evidence type="ECO:0000256" key="7">
    <source>
        <dbReference type="ARBA" id="ARBA00023204"/>
    </source>
</evidence>
<dbReference type="GeneID" id="58051136"/>
<evidence type="ECO:0000256" key="10">
    <source>
        <dbReference type="SAM" id="Coils"/>
    </source>
</evidence>
<evidence type="ECO:0000256" key="6">
    <source>
        <dbReference type="ARBA" id="ARBA00022840"/>
    </source>
</evidence>
<evidence type="ECO:0000313" key="12">
    <source>
        <dbReference type="EMBL" id="BBD92437.1"/>
    </source>
</evidence>
<dbReference type="CDD" id="cd03241">
    <property type="entry name" value="ABC_RecN"/>
    <property type="match status" value="2"/>
</dbReference>
<comment type="similarity">
    <text evidence="2 9">Belongs to the RecN family.</text>
</comment>
<dbReference type="Gene3D" id="3.40.50.300">
    <property type="entry name" value="P-loop containing nucleotide triphosphate hydrolases"/>
    <property type="match status" value="2"/>
</dbReference>
<evidence type="ECO:0000256" key="9">
    <source>
        <dbReference type="PIRNR" id="PIRNR003128"/>
    </source>
</evidence>
<dbReference type="Pfam" id="PF02463">
    <property type="entry name" value="SMC_N"/>
    <property type="match status" value="1"/>
</dbReference>
<protein>
    <recommendedName>
        <fullName evidence="3 9">DNA repair protein RecN</fullName>
    </recommendedName>
    <alternativeName>
        <fullName evidence="8 9">Recombination protein N</fullName>
    </alternativeName>
</protein>
<dbReference type="RefSeq" id="WP_002443041.1">
    <property type="nucleotide sequence ID" value="NZ_AP018585.1"/>
</dbReference>
<reference evidence="12 13" key="1">
    <citation type="submission" date="2018-05" db="EMBL/GenBank/DDBJ databases">
        <title>Complete genome sequencing of three human clinical isolates of Staphylococcus caprae reveals virulence factors similar to those of S. epidermidis and S. capitis.</title>
        <authorList>
            <person name="Watanabe S."/>
            <person name="Cui L."/>
        </authorList>
    </citation>
    <scope>NUCLEOTIDE SEQUENCE [LARGE SCALE GENOMIC DNA]</scope>
    <source>
        <strain evidence="12 13">JMUB590</strain>
    </source>
</reference>
<proteinExistence type="inferred from homology"/>
<gene>
    <name evidence="12" type="primary">recN</name>
    <name evidence="12" type="ORF">JMUB590_1379</name>
</gene>
<evidence type="ECO:0000259" key="11">
    <source>
        <dbReference type="Pfam" id="PF02463"/>
    </source>
</evidence>